<accession>C5BKK0</accession>
<evidence type="ECO:0000313" key="17">
    <source>
        <dbReference type="Proteomes" id="UP000009080"/>
    </source>
</evidence>
<comment type="subunit">
    <text evidence="14">F-type ATPases have 2 components, F(1) - the catalytic core - and F(0) - the membrane proton channel. F(1) has five subunits: alpha(3), beta(3), gamma(1), delta(1), epsilon(1). F(0) has three main subunits: a(1), b(2) and c(10-14). The alpha and beta chains form an alternating ring which encloses part of the gamma chain. F(1) is attached to F(0) by a central stalk formed by the gamma and epsilon chains, while a peripheral stalk is formed by the delta and b chains.</text>
</comment>
<dbReference type="STRING" id="377629.TERTU_4721"/>
<dbReference type="Gene3D" id="1.20.20.10">
    <property type="entry name" value="F1F0 ATP synthase subunit C"/>
    <property type="match status" value="1"/>
</dbReference>
<dbReference type="GO" id="GO:0045259">
    <property type="term" value="C:proton-transporting ATP synthase complex"/>
    <property type="evidence" value="ECO:0007669"/>
    <property type="project" value="UniProtKB-KW"/>
</dbReference>
<keyword evidence="6 14" id="KW-0812">Transmembrane</keyword>
<evidence type="ECO:0000256" key="6">
    <source>
        <dbReference type="ARBA" id="ARBA00022692"/>
    </source>
</evidence>
<evidence type="ECO:0000256" key="5">
    <source>
        <dbReference type="ARBA" id="ARBA00022547"/>
    </source>
</evidence>
<dbReference type="KEGG" id="ttu:TERTU_4721"/>
<dbReference type="OrthoDB" id="9811659at2"/>
<dbReference type="FunFam" id="1.20.20.10:FF:000002">
    <property type="entry name" value="ATP synthase subunit c"/>
    <property type="match status" value="1"/>
</dbReference>
<dbReference type="CDD" id="cd18185">
    <property type="entry name" value="ATP-synt_Fo_c_ATPE"/>
    <property type="match status" value="1"/>
</dbReference>
<feature type="transmembrane region" description="Helical" evidence="14">
    <location>
        <begin position="6"/>
        <end position="30"/>
    </location>
</feature>
<evidence type="ECO:0000256" key="9">
    <source>
        <dbReference type="ARBA" id="ARBA00023065"/>
    </source>
</evidence>
<dbReference type="Proteomes" id="UP000009080">
    <property type="component" value="Chromosome"/>
</dbReference>
<evidence type="ECO:0000256" key="4">
    <source>
        <dbReference type="ARBA" id="ARBA00022475"/>
    </source>
</evidence>
<dbReference type="AlphaFoldDB" id="C5BKK0"/>
<feature type="site" description="Reversibly protonated during proton transport" evidence="14">
    <location>
        <position position="59"/>
    </location>
</feature>
<keyword evidence="9 14" id="KW-0406">Ion transport</keyword>
<dbReference type="NCBIfam" id="NF005363">
    <property type="entry name" value="PRK06876.1"/>
    <property type="match status" value="1"/>
</dbReference>
<protein>
    <recommendedName>
        <fullName evidence="14">ATP synthase subunit c</fullName>
    </recommendedName>
    <alternativeName>
        <fullName evidence="14">ATP synthase F(0) sector subunit c</fullName>
    </alternativeName>
    <alternativeName>
        <fullName evidence="14">F-type ATPase subunit c</fullName>
        <shortName evidence="14">F-ATPase subunit c</shortName>
    </alternativeName>
    <alternativeName>
        <fullName evidence="14">Lipid-binding protein</fullName>
    </alternativeName>
</protein>
<evidence type="ECO:0000256" key="13">
    <source>
        <dbReference type="ARBA" id="ARBA00025198"/>
    </source>
</evidence>
<feature type="domain" description="V-ATPase proteolipid subunit C-like" evidence="15">
    <location>
        <begin position="9"/>
        <end position="72"/>
    </location>
</feature>
<dbReference type="InterPro" id="IPR035921">
    <property type="entry name" value="F/V-ATP_Csub_sf"/>
</dbReference>
<keyword evidence="5 14" id="KW-0138">CF(0)</keyword>
<evidence type="ECO:0000256" key="3">
    <source>
        <dbReference type="ARBA" id="ARBA00022448"/>
    </source>
</evidence>
<evidence type="ECO:0000256" key="10">
    <source>
        <dbReference type="ARBA" id="ARBA00023121"/>
    </source>
</evidence>
<comment type="function">
    <text evidence="14">Key component of the F(0) channel; it plays a direct role in translocation across the membrane. A homomeric c-ring of between 10-14 subunits forms the central stalk rotor element with the F(1) delta and epsilon subunits.</text>
</comment>
<keyword evidence="4 14" id="KW-1003">Cell membrane</keyword>
<comment type="function">
    <text evidence="13 14">F(1)F(0) ATP synthase produces ATP from ADP in the presence of a proton or sodium gradient. F-type ATPases consist of two structural domains, F(1) containing the extramembraneous catalytic core and F(0) containing the membrane proton channel, linked together by a central stalk and a peripheral stalk. During catalysis, ATP synthesis in the catalytic domain of F(1) is coupled via a rotary mechanism of the central stalk subunits to proton translocation.</text>
</comment>
<evidence type="ECO:0000256" key="7">
    <source>
        <dbReference type="ARBA" id="ARBA00022781"/>
    </source>
</evidence>
<evidence type="ECO:0000256" key="12">
    <source>
        <dbReference type="ARBA" id="ARBA00023310"/>
    </source>
</evidence>
<evidence type="ECO:0000256" key="2">
    <source>
        <dbReference type="ARBA" id="ARBA00006704"/>
    </source>
</evidence>
<dbReference type="PROSITE" id="PS00605">
    <property type="entry name" value="ATPASE_C"/>
    <property type="match status" value="1"/>
</dbReference>
<dbReference type="GO" id="GO:0033177">
    <property type="term" value="C:proton-transporting two-sector ATPase complex, proton-transporting domain"/>
    <property type="evidence" value="ECO:0007669"/>
    <property type="project" value="InterPro"/>
</dbReference>
<dbReference type="InterPro" id="IPR000454">
    <property type="entry name" value="ATP_synth_F0_csu"/>
</dbReference>
<comment type="similarity">
    <text evidence="2 14">Belongs to the ATPase C chain family.</text>
</comment>
<reference evidence="16 17" key="1">
    <citation type="journal article" date="2009" name="PLoS ONE">
        <title>The complete genome of Teredinibacter turnerae T7901: an intracellular endosymbiont of marine wood-boring bivalves (shipworms).</title>
        <authorList>
            <person name="Yang J.C."/>
            <person name="Madupu R."/>
            <person name="Durkin A.S."/>
            <person name="Ekborg N.A."/>
            <person name="Pedamallu C.S."/>
            <person name="Hostetler J.B."/>
            <person name="Radune D."/>
            <person name="Toms B.S."/>
            <person name="Henrissat B."/>
            <person name="Coutinho P.M."/>
            <person name="Schwarz S."/>
            <person name="Field L."/>
            <person name="Trindade-Silva A.E."/>
            <person name="Soares C.A.G."/>
            <person name="Elshahawi S."/>
            <person name="Hanora A."/>
            <person name="Schmidt E.W."/>
            <person name="Haygood M.G."/>
            <person name="Posfai J."/>
            <person name="Benner J."/>
            <person name="Madinger C."/>
            <person name="Nove J."/>
            <person name="Anton B."/>
            <person name="Chaudhary K."/>
            <person name="Foster J."/>
            <person name="Holman A."/>
            <person name="Kumar S."/>
            <person name="Lessard P.A."/>
            <person name="Luyten Y.A."/>
            <person name="Slatko B."/>
            <person name="Wood N."/>
            <person name="Wu B."/>
            <person name="Teplitski M."/>
            <person name="Mougous J.D."/>
            <person name="Ward N."/>
            <person name="Eisen J.A."/>
            <person name="Badger J.H."/>
            <person name="Distel D.L."/>
        </authorList>
    </citation>
    <scope>NUCLEOTIDE SEQUENCE [LARGE SCALE GENOMIC DNA]</scope>
    <source>
        <strain evidence="17">ATCC 39867 / T7901</strain>
    </source>
</reference>
<dbReference type="InterPro" id="IPR005953">
    <property type="entry name" value="ATP_synth_csu_bac/chlpt"/>
</dbReference>
<evidence type="ECO:0000256" key="8">
    <source>
        <dbReference type="ARBA" id="ARBA00022989"/>
    </source>
</evidence>
<dbReference type="InterPro" id="IPR020537">
    <property type="entry name" value="ATP_synth_F0_csu_DDCD_BS"/>
</dbReference>
<dbReference type="GO" id="GO:0005886">
    <property type="term" value="C:plasma membrane"/>
    <property type="evidence" value="ECO:0007669"/>
    <property type="project" value="UniProtKB-SubCell"/>
</dbReference>
<dbReference type="GO" id="GO:0016787">
    <property type="term" value="F:hydrolase activity"/>
    <property type="evidence" value="ECO:0007669"/>
    <property type="project" value="UniProtKB-KW"/>
</dbReference>
<evidence type="ECO:0000259" key="15">
    <source>
        <dbReference type="Pfam" id="PF00137"/>
    </source>
</evidence>
<feature type="transmembrane region" description="Helical" evidence="14">
    <location>
        <begin position="51"/>
        <end position="77"/>
    </location>
</feature>
<keyword evidence="14" id="KW-0997">Cell inner membrane</keyword>
<dbReference type="GO" id="GO:0046933">
    <property type="term" value="F:proton-transporting ATP synthase activity, rotational mechanism"/>
    <property type="evidence" value="ECO:0007669"/>
    <property type="project" value="UniProtKB-UniRule"/>
</dbReference>
<dbReference type="InterPro" id="IPR002379">
    <property type="entry name" value="ATPase_proteolipid_c-like_dom"/>
</dbReference>
<evidence type="ECO:0000256" key="14">
    <source>
        <dbReference type="HAMAP-Rule" id="MF_01396"/>
    </source>
</evidence>
<gene>
    <name evidence="14 16" type="primary">atpE</name>
    <name evidence="16" type="ordered locus">TERTU_4721</name>
</gene>
<dbReference type="SUPFAM" id="SSF81333">
    <property type="entry name" value="F1F0 ATP synthase subunit C"/>
    <property type="match status" value="1"/>
</dbReference>
<dbReference type="EMBL" id="CP001614">
    <property type="protein sequence ID" value="ACR11878.1"/>
    <property type="molecule type" value="Genomic_DNA"/>
</dbReference>
<keyword evidence="7 14" id="KW-0375">Hydrogen ion transport</keyword>
<dbReference type="HOGENOM" id="CLU_148047_1_0_6"/>
<dbReference type="InterPro" id="IPR038662">
    <property type="entry name" value="ATP_synth_F0_csu_sf"/>
</dbReference>
<keyword evidence="16" id="KW-0378">Hydrolase</keyword>
<keyword evidence="12 14" id="KW-0066">ATP synthesis</keyword>
<comment type="subcellular location">
    <subcellularLocation>
        <location evidence="14">Cell inner membrane</location>
        <topology evidence="14">Multi-pass membrane protein</topology>
    </subcellularLocation>
    <subcellularLocation>
        <location evidence="1">Cell membrane</location>
        <topology evidence="1">Multi-pass membrane protein</topology>
    </subcellularLocation>
</comment>
<dbReference type="GO" id="GO:0008289">
    <property type="term" value="F:lipid binding"/>
    <property type="evidence" value="ECO:0007669"/>
    <property type="project" value="UniProtKB-KW"/>
</dbReference>
<evidence type="ECO:0000313" key="16">
    <source>
        <dbReference type="EMBL" id="ACR11878.1"/>
    </source>
</evidence>
<name>C5BKK0_TERTT</name>
<keyword evidence="3 14" id="KW-0813">Transport</keyword>
<dbReference type="eggNOG" id="ENOG5032S3K">
    <property type="taxonomic scope" value="Bacteria"/>
</dbReference>
<sequence>MEAQALVYIAAALLIGFGALGTAIGFGTLGGKLLEASARQPEQGPALQVKMFLMAGLLDAVPMIGVGVAMLLIFGIAPNMGQ</sequence>
<keyword evidence="8 14" id="KW-1133">Transmembrane helix</keyword>
<dbReference type="Pfam" id="PF00137">
    <property type="entry name" value="ATP-synt_C"/>
    <property type="match status" value="1"/>
</dbReference>
<dbReference type="HAMAP" id="MF_01396">
    <property type="entry name" value="ATP_synth_c_bact"/>
    <property type="match status" value="1"/>
</dbReference>
<dbReference type="NCBIfam" id="TIGR01260">
    <property type="entry name" value="ATP_synt_c"/>
    <property type="match status" value="1"/>
</dbReference>
<evidence type="ECO:0000256" key="1">
    <source>
        <dbReference type="ARBA" id="ARBA00004651"/>
    </source>
</evidence>
<keyword evidence="10 14" id="KW-0446">Lipid-binding</keyword>
<dbReference type="PRINTS" id="PR00124">
    <property type="entry name" value="ATPASEC"/>
</dbReference>
<organism evidence="16 17">
    <name type="scientific">Teredinibacter turnerae (strain ATCC 39867 / T7901)</name>
    <dbReference type="NCBI Taxonomy" id="377629"/>
    <lineage>
        <taxon>Bacteria</taxon>
        <taxon>Pseudomonadati</taxon>
        <taxon>Pseudomonadota</taxon>
        <taxon>Gammaproteobacteria</taxon>
        <taxon>Cellvibrionales</taxon>
        <taxon>Cellvibrionaceae</taxon>
        <taxon>Teredinibacter</taxon>
    </lineage>
</organism>
<dbReference type="RefSeq" id="WP_015817989.1">
    <property type="nucleotide sequence ID" value="NC_012997.1"/>
</dbReference>
<keyword evidence="11 14" id="KW-0472">Membrane</keyword>
<evidence type="ECO:0000256" key="11">
    <source>
        <dbReference type="ARBA" id="ARBA00023136"/>
    </source>
</evidence>
<proteinExistence type="inferred from homology"/>
<keyword evidence="17" id="KW-1185">Reference proteome</keyword>